<evidence type="ECO:0000256" key="2">
    <source>
        <dbReference type="ARBA" id="ARBA00003690"/>
    </source>
</evidence>
<dbReference type="PRINTS" id="PR00465">
    <property type="entry name" value="EP450IV"/>
</dbReference>
<dbReference type="GO" id="GO:0005789">
    <property type="term" value="C:endoplasmic reticulum membrane"/>
    <property type="evidence" value="ECO:0007669"/>
    <property type="project" value="UniProtKB-SubCell"/>
</dbReference>
<dbReference type="Proteomes" id="UP000046392">
    <property type="component" value="Unplaced"/>
</dbReference>
<dbReference type="PROSITE" id="PS00086">
    <property type="entry name" value="CYTOCHROME_P450"/>
    <property type="match status" value="1"/>
</dbReference>
<dbReference type="Gene3D" id="1.10.630.10">
    <property type="entry name" value="Cytochrome P450"/>
    <property type="match status" value="1"/>
</dbReference>
<keyword evidence="6 8" id="KW-0408">Iron</keyword>
<dbReference type="CDD" id="cd20628">
    <property type="entry name" value="CYP4"/>
    <property type="match status" value="1"/>
</dbReference>
<keyword evidence="9" id="KW-0560">Oxidoreductase</keyword>
<dbReference type="WBParaSite" id="SPAL_0000598800.1">
    <property type="protein sequence ID" value="SPAL_0000598800.1"/>
    <property type="gene ID" value="SPAL_0000598800"/>
</dbReference>
<keyword evidence="7 9" id="KW-0503">Monooxygenase</keyword>
<feature type="binding site" description="axial binding residue" evidence="8">
    <location>
        <position position="447"/>
    </location>
    <ligand>
        <name>heme</name>
        <dbReference type="ChEBI" id="CHEBI:30413"/>
    </ligand>
    <ligandPart>
        <name>Fe</name>
        <dbReference type="ChEBI" id="CHEBI:18248"/>
    </ligandPart>
</feature>
<evidence type="ECO:0000256" key="4">
    <source>
        <dbReference type="ARBA" id="ARBA00022617"/>
    </source>
</evidence>
<evidence type="ECO:0000313" key="11">
    <source>
        <dbReference type="WBParaSite" id="SPAL_0000598800.1"/>
    </source>
</evidence>
<dbReference type="GO" id="GO:0004497">
    <property type="term" value="F:monooxygenase activity"/>
    <property type="evidence" value="ECO:0007669"/>
    <property type="project" value="UniProtKB-KW"/>
</dbReference>
<dbReference type="InterPro" id="IPR002403">
    <property type="entry name" value="Cyt_P450_E_grp-IV"/>
</dbReference>
<sequence length="500" mass="59041">MIILLSTITFLFLYFTKNFRKITSWWHESRRKVELGEKIPGPRSYPIFGNMLALIGTPNEMKKKFDKENNIGFENNDPLRRYWIGNNLLVYILRADAAKVIFDSNIEISKGSMYDFFSELLAQGLVTSDGEKWKERRRLLTPTFHFNMLKKYFDVYNSTSRVMVKNIKEFVENNREIDAFTYCKKLTLDVICEAAMGVKLNAQKDSENHYLQACNKLNDLFLNYFVNIFYKITFFYYLFGDGFERRRNIEIMKKFTNDVIKEKTKCFNENNEAENDNTFLSNLLTLKSTNKWTDEDIREEVDTFMFAGHETSATLLSFLWWALACHQDVQEKVYNEVYSVYGDEERERDVLPEDLPKLPYLDMVIKETVRMYVIVPIYGRSLKNEVEICGFTIPKGTDILFCPMHTNFNPKIFPDPHTFDPYRFLPENVAKRNAYDFTPFSAGPRNCIGQKFALNEVKTVMVWLIRQYKLTTKKDESYIEHCSLMFQKNEGVPVMFEKRL</sequence>
<keyword evidence="10" id="KW-1185">Reference proteome</keyword>
<comment type="function">
    <text evidence="2">May be involved in the metabolism of insect hormones and in the breakdown of synthetic insecticides.</text>
</comment>
<proteinExistence type="inferred from homology"/>
<dbReference type="InterPro" id="IPR050196">
    <property type="entry name" value="Cytochrome_P450_Monoox"/>
</dbReference>
<evidence type="ECO:0000256" key="3">
    <source>
        <dbReference type="ARBA" id="ARBA00010617"/>
    </source>
</evidence>
<evidence type="ECO:0000256" key="6">
    <source>
        <dbReference type="ARBA" id="ARBA00023004"/>
    </source>
</evidence>
<protein>
    <submittedName>
        <fullName evidence="11">Cytochrome P450</fullName>
    </submittedName>
</protein>
<dbReference type="SUPFAM" id="SSF48264">
    <property type="entry name" value="Cytochrome P450"/>
    <property type="match status" value="1"/>
</dbReference>
<evidence type="ECO:0000313" key="10">
    <source>
        <dbReference type="Proteomes" id="UP000046392"/>
    </source>
</evidence>
<dbReference type="PANTHER" id="PTHR24291">
    <property type="entry name" value="CYTOCHROME P450 FAMILY 4"/>
    <property type="match status" value="1"/>
</dbReference>
<evidence type="ECO:0000256" key="1">
    <source>
        <dbReference type="ARBA" id="ARBA00001971"/>
    </source>
</evidence>
<keyword evidence="4 8" id="KW-0349">Heme</keyword>
<accession>A0A0N5BJ63</accession>
<dbReference type="Pfam" id="PF00067">
    <property type="entry name" value="p450"/>
    <property type="match status" value="1"/>
</dbReference>
<evidence type="ECO:0000256" key="8">
    <source>
        <dbReference type="PIRSR" id="PIRSR602403-1"/>
    </source>
</evidence>
<dbReference type="AlphaFoldDB" id="A0A0N5BJ63"/>
<dbReference type="STRING" id="174720.A0A0N5BJ63"/>
<dbReference type="GO" id="GO:0020037">
    <property type="term" value="F:heme binding"/>
    <property type="evidence" value="ECO:0007669"/>
    <property type="project" value="InterPro"/>
</dbReference>
<dbReference type="InterPro" id="IPR036396">
    <property type="entry name" value="Cyt_P450_sf"/>
</dbReference>
<keyword evidence="5 8" id="KW-0479">Metal-binding</keyword>
<dbReference type="GO" id="GO:0016705">
    <property type="term" value="F:oxidoreductase activity, acting on paired donors, with incorporation or reduction of molecular oxygen"/>
    <property type="evidence" value="ECO:0007669"/>
    <property type="project" value="InterPro"/>
</dbReference>
<evidence type="ECO:0000256" key="7">
    <source>
        <dbReference type="ARBA" id="ARBA00023033"/>
    </source>
</evidence>
<dbReference type="PRINTS" id="PR00385">
    <property type="entry name" value="P450"/>
</dbReference>
<dbReference type="InterPro" id="IPR001128">
    <property type="entry name" value="Cyt_P450"/>
</dbReference>
<name>A0A0N5BJ63_STREA</name>
<reference evidence="11" key="1">
    <citation type="submission" date="2017-02" db="UniProtKB">
        <authorList>
            <consortium name="WormBaseParasite"/>
        </authorList>
    </citation>
    <scope>IDENTIFICATION</scope>
</reference>
<dbReference type="InterPro" id="IPR017972">
    <property type="entry name" value="Cyt_P450_CS"/>
</dbReference>
<dbReference type="PANTHER" id="PTHR24291:SF128">
    <property type="entry name" value="CYTOCHROME P450"/>
    <property type="match status" value="1"/>
</dbReference>
<dbReference type="GO" id="GO:0005506">
    <property type="term" value="F:iron ion binding"/>
    <property type="evidence" value="ECO:0007669"/>
    <property type="project" value="InterPro"/>
</dbReference>
<organism evidence="10 11">
    <name type="scientific">Strongyloides papillosus</name>
    <name type="common">Intestinal threadworm</name>
    <dbReference type="NCBI Taxonomy" id="174720"/>
    <lineage>
        <taxon>Eukaryota</taxon>
        <taxon>Metazoa</taxon>
        <taxon>Ecdysozoa</taxon>
        <taxon>Nematoda</taxon>
        <taxon>Chromadorea</taxon>
        <taxon>Rhabditida</taxon>
        <taxon>Tylenchina</taxon>
        <taxon>Panagrolaimomorpha</taxon>
        <taxon>Strongyloidoidea</taxon>
        <taxon>Strongyloididae</taxon>
        <taxon>Strongyloides</taxon>
    </lineage>
</organism>
<comment type="cofactor">
    <cofactor evidence="1 8">
        <name>heme</name>
        <dbReference type="ChEBI" id="CHEBI:30413"/>
    </cofactor>
</comment>
<comment type="similarity">
    <text evidence="3 9">Belongs to the cytochrome P450 family.</text>
</comment>
<evidence type="ECO:0000256" key="5">
    <source>
        <dbReference type="ARBA" id="ARBA00022723"/>
    </source>
</evidence>
<evidence type="ECO:0000256" key="9">
    <source>
        <dbReference type="RuleBase" id="RU000461"/>
    </source>
</evidence>